<accession>A0A9P0ZTJ1</accession>
<evidence type="ECO:0000256" key="2">
    <source>
        <dbReference type="ARBA" id="ARBA00022676"/>
    </source>
</evidence>
<evidence type="ECO:0000313" key="7">
    <source>
        <dbReference type="EMBL" id="CAH9111675.1"/>
    </source>
</evidence>
<dbReference type="PANTHER" id="PTHR45719:SF31">
    <property type="entry name" value="BETA-GLUCURONOSYLTRANSFERASE GLCAT14A-LIKE ISOFORM X1"/>
    <property type="match status" value="1"/>
</dbReference>
<dbReference type="AlphaFoldDB" id="A0A9P0ZTJ1"/>
<dbReference type="Pfam" id="PF02485">
    <property type="entry name" value="Branch"/>
    <property type="match status" value="1"/>
</dbReference>
<keyword evidence="4 6" id="KW-0472">Membrane</keyword>
<evidence type="ECO:0000256" key="1">
    <source>
        <dbReference type="ARBA" id="ARBA00004606"/>
    </source>
</evidence>
<dbReference type="Proteomes" id="UP001152484">
    <property type="component" value="Unassembled WGS sequence"/>
</dbReference>
<feature type="transmembrane region" description="Helical" evidence="6">
    <location>
        <begin position="6"/>
        <end position="27"/>
    </location>
</feature>
<evidence type="ECO:0000256" key="5">
    <source>
        <dbReference type="ARBA" id="ARBA00023180"/>
    </source>
</evidence>
<comment type="caution">
    <text evidence="7">The sequence shown here is derived from an EMBL/GenBank/DDBJ whole genome shotgun (WGS) entry which is preliminary data.</text>
</comment>
<evidence type="ECO:0000313" key="8">
    <source>
        <dbReference type="Proteomes" id="UP001152484"/>
    </source>
</evidence>
<evidence type="ECO:0000256" key="6">
    <source>
        <dbReference type="SAM" id="Phobius"/>
    </source>
</evidence>
<dbReference type="OrthoDB" id="2019572at2759"/>
<comment type="subcellular location">
    <subcellularLocation>
        <location evidence="1">Membrane</location>
        <topology evidence="1">Single-pass type II membrane protein</topology>
    </subcellularLocation>
</comment>
<keyword evidence="3" id="KW-0808">Transferase</keyword>
<keyword evidence="2" id="KW-0328">Glycosyltransferase</keyword>
<dbReference type="GO" id="GO:0016020">
    <property type="term" value="C:membrane"/>
    <property type="evidence" value="ECO:0007669"/>
    <property type="project" value="UniProtKB-SubCell"/>
</dbReference>
<protein>
    <submittedName>
        <fullName evidence="7">Uncharacterized protein</fullName>
    </submittedName>
</protein>
<keyword evidence="6" id="KW-1133">Transmembrane helix</keyword>
<keyword evidence="8" id="KW-1185">Reference proteome</keyword>
<dbReference type="EMBL" id="CAMAPE010000054">
    <property type="protein sequence ID" value="CAH9111675.1"/>
    <property type="molecule type" value="Genomic_DNA"/>
</dbReference>
<dbReference type="InterPro" id="IPR003406">
    <property type="entry name" value="Glyco_trans_14"/>
</dbReference>
<gene>
    <name evidence="7" type="ORF">CEURO_LOCUS19361</name>
</gene>
<name>A0A9P0ZTJ1_CUSEU</name>
<reference evidence="7" key="1">
    <citation type="submission" date="2022-07" db="EMBL/GenBank/DDBJ databases">
        <authorList>
            <person name="Macas J."/>
            <person name="Novak P."/>
            <person name="Neumann P."/>
        </authorList>
    </citation>
    <scope>NUCLEOTIDE SEQUENCE</scope>
</reference>
<organism evidence="7 8">
    <name type="scientific">Cuscuta europaea</name>
    <name type="common">European dodder</name>
    <dbReference type="NCBI Taxonomy" id="41803"/>
    <lineage>
        <taxon>Eukaryota</taxon>
        <taxon>Viridiplantae</taxon>
        <taxon>Streptophyta</taxon>
        <taxon>Embryophyta</taxon>
        <taxon>Tracheophyta</taxon>
        <taxon>Spermatophyta</taxon>
        <taxon>Magnoliopsida</taxon>
        <taxon>eudicotyledons</taxon>
        <taxon>Gunneridae</taxon>
        <taxon>Pentapetalae</taxon>
        <taxon>asterids</taxon>
        <taxon>lamiids</taxon>
        <taxon>Solanales</taxon>
        <taxon>Convolvulaceae</taxon>
        <taxon>Cuscuteae</taxon>
        <taxon>Cuscuta</taxon>
        <taxon>Cuscuta subgen. Cuscuta</taxon>
    </lineage>
</organism>
<evidence type="ECO:0000256" key="3">
    <source>
        <dbReference type="ARBA" id="ARBA00022679"/>
    </source>
</evidence>
<dbReference type="PANTHER" id="PTHR45719">
    <property type="entry name" value="GLYCOSYLTRANSFERASE"/>
    <property type="match status" value="1"/>
</dbReference>
<keyword evidence="6" id="KW-0812">Transmembrane</keyword>
<dbReference type="GO" id="GO:0015020">
    <property type="term" value="F:glucuronosyltransferase activity"/>
    <property type="evidence" value="ECO:0007669"/>
    <property type="project" value="InterPro"/>
</dbReference>
<proteinExistence type="predicted"/>
<dbReference type="InterPro" id="IPR044610">
    <property type="entry name" value="GLCAT14A/B/C"/>
</dbReference>
<sequence length="397" mass="44651">MSPPLKQIVALTFLPSFLLYLIFLLPLRPRSHFRASPAAPLRIPFHPAPRIAYFISGTNNDGPRIFRLIQAAYHPVNYYLIHLDQAASGKQREQLALMVDSVQVFSAADNVKVVGKADAVNGDGSSPLASVLHGAAVLLRWRNDWDWFVNLDASDYPLIPQDDFLHVMSLVPRSYNFMGRIINTSSLDSQMIMDIIVDPRLYLLTKGKMFTGNKKRELPDAFKLFMGSPNVILSRKFIEYAIQGWENLPRTLLLYFSNTRSPHKGYFQTLACNSEEFSSTVINSNMRSTGVDNTYQIDHTNSIVLDLNAIQGVAAFVENVSGDSKLLDVIDSQILQRGRRMVSPGGWCLGWSDWGRDPCLQWGDPLILKPGLAAERFEKYLLNLIGNGTIRSERCDQ</sequence>
<keyword evidence="5" id="KW-0325">Glycoprotein</keyword>
<evidence type="ECO:0000256" key="4">
    <source>
        <dbReference type="ARBA" id="ARBA00023136"/>
    </source>
</evidence>